<dbReference type="CDD" id="cd22249">
    <property type="entry name" value="UDM1_RNF168_RNF169-like"/>
    <property type="match status" value="1"/>
</dbReference>
<dbReference type="AlphaFoldDB" id="A0A8K1CDL0"/>
<dbReference type="InterPro" id="IPR011047">
    <property type="entry name" value="Quinoprotein_ADH-like_sf"/>
</dbReference>
<dbReference type="InterPro" id="IPR015943">
    <property type="entry name" value="WD40/YVTN_repeat-like_dom_sf"/>
</dbReference>
<dbReference type="Gene3D" id="2.130.10.10">
    <property type="entry name" value="YVTN repeat-like/Quinoprotein amine dehydrogenase"/>
    <property type="match status" value="1"/>
</dbReference>
<feature type="coiled-coil region" evidence="1">
    <location>
        <begin position="915"/>
        <end position="974"/>
    </location>
</feature>
<dbReference type="EMBL" id="SPLM01000108">
    <property type="protein sequence ID" value="TMW60327.1"/>
    <property type="molecule type" value="Genomic_DNA"/>
</dbReference>
<proteinExistence type="predicted"/>
<organism evidence="2 3">
    <name type="scientific">Pythium oligandrum</name>
    <name type="common">Mycoparasitic fungus</name>
    <dbReference type="NCBI Taxonomy" id="41045"/>
    <lineage>
        <taxon>Eukaryota</taxon>
        <taxon>Sar</taxon>
        <taxon>Stramenopiles</taxon>
        <taxon>Oomycota</taxon>
        <taxon>Peronosporomycetes</taxon>
        <taxon>Pythiales</taxon>
        <taxon>Pythiaceae</taxon>
        <taxon>Pythium</taxon>
    </lineage>
</organism>
<comment type="caution">
    <text evidence="2">The sequence shown here is derived from an EMBL/GenBank/DDBJ whole genome shotgun (WGS) entry which is preliminary data.</text>
</comment>
<evidence type="ECO:0000256" key="1">
    <source>
        <dbReference type="SAM" id="Coils"/>
    </source>
</evidence>
<keyword evidence="1" id="KW-0175">Coiled coil</keyword>
<evidence type="ECO:0000313" key="3">
    <source>
        <dbReference type="Proteomes" id="UP000794436"/>
    </source>
</evidence>
<evidence type="ECO:0000313" key="2">
    <source>
        <dbReference type="EMBL" id="TMW60327.1"/>
    </source>
</evidence>
<dbReference type="Proteomes" id="UP000794436">
    <property type="component" value="Unassembled WGS sequence"/>
</dbReference>
<sequence>MEQTTRDLSAVSLALRGEKLAYRNAVASCYNRVRHQLLVASAPLLSLYGDLLELGGVVVGTLTGEENTQFQFVMHLPWLDAYSVIATDIDGNVHHRVVSWNLKMSWMSHTVAEKAAFYAGIVNGSRKEIITSDSTGGFRVWALRFTPSSGYKGFLRVHAGNRKSHYRYLFLTRNEEVILACTPSRIQAFDATTCARITTLYRSTTGSIAHVGWDDESDALHLSLSNQPRQVLKYTLASNRGRQLVLNSEAKACANEDIAVFTTANVDQSALKAETVNFDGIFFVDDCGNFTVSANRSLEVDGDSSNQQAPTISLQLSPSTEHYLELHTLSSAQYRTFVVAVCSSGIYVIETFLPGSITRRVITNVPGTSLKATQHGEWRRIAVHCAEPPSLLLLDSEEDQFCAMVLQPPGVTDSSSTSGQPKLPSLVDYAAFPDAIVMAWSNGLVSRYSLTTGRTQAMFCVKNPTTLVVLRISVGNQLIVVGDEDGVIAVWSVAVDREQKEISTHEVCSGRVAAILNICMAKTVEAAISLISLSSGGDVKMWSMQFGQAAVQWTLLACFHTYASSLSASALLSPGYVFCGSEEGGFECWKVPDASAIMATSTLHPSHRAVVVKRPVHSLDVHLSRICQIVVEPGDAGKRMTEAPVYLDEFTWIVTYDSDAIALIWCMSPSFLYPHRRIKLHGNPLGSYLTLHDSTALRFYAYLGRCLECVDILTEGDKISSKDRLRRGREKSSEVQYQDHVRYDISGQRQSNNIDVAQTSEYSSSENCSPALRIRITVPTIDYAYFAPDGEHADSSSAEMGGREHAIEDAVVDESDVERNAIELELMTIEDALSRELGNTGVDSESEDEHEEVERHIEPPKRTDFTRSYFFGNLPSSVRLTSDGWAAGSGVDNGDEEIEEEERLERERKHQEMLDRQEAERLAELERLAEQARLEKEKEEKALQLRRLRLAELKKVLAHQAELEAARIEQLEREIPV</sequence>
<dbReference type="OrthoDB" id="78755at2759"/>
<protein>
    <submittedName>
        <fullName evidence="2">Uncharacterized protein</fullName>
    </submittedName>
</protein>
<gene>
    <name evidence="2" type="ORF">Poli38472_000369</name>
</gene>
<accession>A0A8K1CDL0</accession>
<reference evidence="2" key="1">
    <citation type="submission" date="2019-03" db="EMBL/GenBank/DDBJ databases">
        <title>Long read genome sequence of the mycoparasitic Pythium oligandrum ATCC 38472 isolated from sugarbeet rhizosphere.</title>
        <authorList>
            <person name="Gaulin E."/>
        </authorList>
    </citation>
    <scope>NUCLEOTIDE SEQUENCE</scope>
    <source>
        <strain evidence="2">ATCC 38472_TT</strain>
    </source>
</reference>
<name>A0A8K1CDL0_PYTOL</name>
<keyword evidence="3" id="KW-1185">Reference proteome</keyword>
<dbReference type="SUPFAM" id="SSF50998">
    <property type="entry name" value="Quinoprotein alcohol dehydrogenase-like"/>
    <property type="match status" value="1"/>
</dbReference>